<accession>A0A7G8TG30</accession>
<evidence type="ECO:0000313" key="2">
    <source>
        <dbReference type="Proteomes" id="UP000515909"/>
    </source>
</evidence>
<reference evidence="1 2" key="1">
    <citation type="submission" date="2020-08" db="EMBL/GenBank/DDBJ databases">
        <title>The isolate Caproiciproducens sp. 7D4C2 produces n-caproate at mildly acidic conditions from hexoses: genome and rBOX comparison with related strains and chain-elongating bacteria.</title>
        <authorList>
            <person name="Esquivel-Elizondo S."/>
            <person name="Bagci C."/>
            <person name="Temovska M."/>
            <person name="Jeon B.S."/>
            <person name="Bessarab I."/>
            <person name="Williams R.B.H."/>
            <person name="Huson D.H."/>
            <person name="Angenent L.T."/>
        </authorList>
    </citation>
    <scope>NUCLEOTIDE SEQUENCE [LARGE SCALE GENOMIC DNA]</scope>
    <source>
        <strain evidence="1 2">7D4C2</strain>
    </source>
</reference>
<proteinExistence type="predicted"/>
<dbReference type="Proteomes" id="UP000515909">
    <property type="component" value="Chromosome"/>
</dbReference>
<dbReference type="KEGG" id="cfem:HCR03_08535"/>
<gene>
    <name evidence="1" type="ORF">HCR03_08535</name>
</gene>
<sequence length="178" mass="19435">MRLRKIIKDKRGASTPLTVALILGLLLLICAVSEFFRLGIIVVGVRDGLQQAAVTVAATNYDDTYNGLREGYSGGYTLSGADWQEKLDYDDVYARLDKLLGTTASDGYHVKAEGNGYEYRLSGLAVDIANAPLTPGNADKNLEVDARVTIEIPLSFGWDRLPPLTMQICTRSAYAPKF</sequence>
<protein>
    <submittedName>
        <fullName evidence="1">Uncharacterized protein</fullName>
    </submittedName>
</protein>
<name>A0A7G8TG30_9FIRM</name>
<evidence type="ECO:0000313" key="1">
    <source>
        <dbReference type="EMBL" id="QNK42571.1"/>
    </source>
</evidence>
<organism evidence="1 2">
    <name type="scientific">Caproicibacter fermentans</name>
    <dbReference type="NCBI Taxonomy" id="2576756"/>
    <lineage>
        <taxon>Bacteria</taxon>
        <taxon>Bacillati</taxon>
        <taxon>Bacillota</taxon>
        <taxon>Clostridia</taxon>
        <taxon>Eubacteriales</taxon>
        <taxon>Acutalibacteraceae</taxon>
        <taxon>Caproicibacter</taxon>
    </lineage>
</organism>
<dbReference type="AlphaFoldDB" id="A0A7G8TG30"/>
<dbReference type="EMBL" id="CP060286">
    <property type="protein sequence ID" value="QNK42571.1"/>
    <property type="molecule type" value="Genomic_DNA"/>
</dbReference>